<name>A0A2P2PBH5_RHIMU</name>
<dbReference type="EMBL" id="GGEC01071602">
    <property type="protein sequence ID" value="MBX52086.1"/>
    <property type="molecule type" value="Transcribed_RNA"/>
</dbReference>
<dbReference type="AlphaFoldDB" id="A0A2P2PBH5"/>
<organism evidence="1">
    <name type="scientific">Rhizophora mucronata</name>
    <name type="common">Asiatic mangrove</name>
    <dbReference type="NCBI Taxonomy" id="61149"/>
    <lineage>
        <taxon>Eukaryota</taxon>
        <taxon>Viridiplantae</taxon>
        <taxon>Streptophyta</taxon>
        <taxon>Embryophyta</taxon>
        <taxon>Tracheophyta</taxon>
        <taxon>Spermatophyta</taxon>
        <taxon>Magnoliopsida</taxon>
        <taxon>eudicotyledons</taxon>
        <taxon>Gunneridae</taxon>
        <taxon>Pentapetalae</taxon>
        <taxon>rosids</taxon>
        <taxon>fabids</taxon>
        <taxon>Malpighiales</taxon>
        <taxon>Rhizophoraceae</taxon>
        <taxon>Rhizophora</taxon>
    </lineage>
</organism>
<protein>
    <submittedName>
        <fullName evidence="1">Uncharacterized protein</fullName>
    </submittedName>
</protein>
<evidence type="ECO:0000313" key="1">
    <source>
        <dbReference type="EMBL" id="MBX52086.1"/>
    </source>
</evidence>
<sequence length="33" mass="4065">MHCFTYKIIKGFFLPQMLNLNSREFAKWKRDNS</sequence>
<proteinExistence type="predicted"/>
<accession>A0A2P2PBH5</accession>
<reference evidence="1" key="1">
    <citation type="submission" date="2018-02" db="EMBL/GenBank/DDBJ databases">
        <title>Rhizophora mucronata_Transcriptome.</title>
        <authorList>
            <person name="Meera S.P."/>
            <person name="Sreeshan A."/>
            <person name="Augustine A."/>
        </authorList>
    </citation>
    <scope>NUCLEOTIDE SEQUENCE</scope>
    <source>
        <tissue evidence="1">Leaf</tissue>
    </source>
</reference>